<gene>
    <name evidence="9" type="ORF">COT89_00930</name>
</gene>
<keyword evidence="6 7" id="KW-0472">Membrane</keyword>
<evidence type="ECO:0000259" key="8">
    <source>
        <dbReference type="PROSITE" id="PS50850"/>
    </source>
</evidence>
<accession>A0A2H0VGM0</accession>
<keyword evidence="5 7" id="KW-1133">Transmembrane helix</keyword>
<dbReference type="InterPro" id="IPR050171">
    <property type="entry name" value="MFS_Transporters"/>
</dbReference>
<evidence type="ECO:0000313" key="10">
    <source>
        <dbReference type="Proteomes" id="UP000231466"/>
    </source>
</evidence>
<dbReference type="Proteomes" id="UP000231466">
    <property type="component" value="Unassembled WGS sequence"/>
</dbReference>
<dbReference type="PROSITE" id="PS50850">
    <property type="entry name" value="MFS"/>
    <property type="match status" value="1"/>
</dbReference>
<evidence type="ECO:0000313" key="9">
    <source>
        <dbReference type="EMBL" id="PIR98255.1"/>
    </source>
</evidence>
<dbReference type="InterPro" id="IPR020846">
    <property type="entry name" value="MFS_dom"/>
</dbReference>
<dbReference type="AlphaFoldDB" id="A0A2H0VGM0"/>
<feature type="transmembrane region" description="Helical" evidence="7">
    <location>
        <begin position="56"/>
        <end position="73"/>
    </location>
</feature>
<organism evidence="9 10">
    <name type="scientific">Candidatus Colwellbacteria bacterium CG10_big_fil_rev_8_21_14_0_10_42_22</name>
    <dbReference type="NCBI Taxonomy" id="1974540"/>
    <lineage>
        <taxon>Bacteria</taxon>
        <taxon>Candidatus Colwelliibacteriota</taxon>
    </lineage>
</organism>
<keyword evidence="3" id="KW-1003">Cell membrane</keyword>
<comment type="caution">
    <text evidence="9">The sequence shown here is derived from an EMBL/GenBank/DDBJ whole genome shotgun (WGS) entry which is preliminary data.</text>
</comment>
<evidence type="ECO:0000256" key="4">
    <source>
        <dbReference type="ARBA" id="ARBA00022692"/>
    </source>
</evidence>
<feature type="transmembrane region" description="Helical" evidence="7">
    <location>
        <begin position="150"/>
        <end position="167"/>
    </location>
</feature>
<evidence type="ECO:0000256" key="6">
    <source>
        <dbReference type="ARBA" id="ARBA00023136"/>
    </source>
</evidence>
<dbReference type="InterPro" id="IPR036259">
    <property type="entry name" value="MFS_trans_sf"/>
</dbReference>
<feature type="transmembrane region" description="Helical" evidence="7">
    <location>
        <begin position="85"/>
        <end position="103"/>
    </location>
</feature>
<dbReference type="GO" id="GO:0005886">
    <property type="term" value="C:plasma membrane"/>
    <property type="evidence" value="ECO:0007669"/>
    <property type="project" value="UniProtKB-SubCell"/>
</dbReference>
<sequence length="198" mass="21742">MRRSYHRHNKYLRIPFNRAIRLLLFADSAWLLAKAMLGPIYAIFVKDVGGDALDAGITFGAFALAAAATTLIVGRLSDKVKEDELIIVAGFFITALGFIYYMFVDSMTTLIVAQIIIGIGEATKYPAYDEVYSRHLDKGKGGLEWGAWEAMAYFSAAIGAVVGGYLVTQFGFNIIFVFMAALSLGGGIFIYRLPRDVL</sequence>
<dbReference type="SUPFAM" id="SSF103473">
    <property type="entry name" value="MFS general substrate transporter"/>
    <property type="match status" value="1"/>
</dbReference>
<feature type="domain" description="Major facilitator superfamily (MFS) profile" evidence="8">
    <location>
        <begin position="19"/>
        <end position="198"/>
    </location>
</feature>
<feature type="transmembrane region" description="Helical" evidence="7">
    <location>
        <begin position="174"/>
        <end position="193"/>
    </location>
</feature>
<dbReference type="GO" id="GO:0022857">
    <property type="term" value="F:transmembrane transporter activity"/>
    <property type="evidence" value="ECO:0007669"/>
    <property type="project" value="InterPro"/>
</dbReference>
<protein>
    <recommendedName>
        <fullName evidence="8">Major facilitator superfamily (MFS) profile domain-containing protein</fullName>
    </recommendedName>
</protein>
<evidence type="ECO:0000256" key="1">
    <source>
        <dbReference type="ARBA" id="ARBA00004651"/>
    </source>
</evidence>
<keyword evidence="4 7" id="KW-0812">Transmembrane</keyword>
<dbReference type="PANTHER" id="PTHR23517">
    <property type="entry name" value="RESISTANCE PROTEIN MDTM, PUTATIVE-RELATED-RELATED"/>
    <property type="match status" value="1"/>
</dbReference>
<dbReference type="Pfam" id="PF07690">
    <property type="entry name" value="MFS_1"/>
    <property type="match status" value="1"/>
</dbReference>
<name>A0A2H0VGM0_9BACT</name>
<dbReference type="EMBL" id="PFAH01000002">
    <property type="protein sequence ID" value="PIR98255.1"/>
    <property type="molecule type" value="Genomic_DNA"/>
</dbReference>
<dbReference type="Gene3D" id="1.20.1250.20">
    <property type="entry name" value="MFS general substrate transporter like domains"/>
    <property type="match status" value="1"/>
</dbReference>
<evidence type="ECO:0000256" key="2">
    <source>
        <dbReference type="ARBA" id="ARBA00022448"/>
    </source>
</evidence>
<feature type="transmembrane region" description="Helical" evidence="7">
    <location>
        <begin position="20"/>
        <end position="44"/>
    </location>
</feature>
<evidence type="ECO:0000256" key="3">
    <source>
        <dbReference type="ARBA" id="ARBA00022475"/>
    </source>
</evidence>
<reference evidence="10" key="1">
    <citation type="submission" date="2017-09" db="EMBL/GenBank/DDBJ databases">
        <title>Depth-based differentiation of microbial function through sediment-hosted aquifers and enrichment of novel symbionts in the deep terrestrial subsurface.</title>
        <authorList>
            <person name="Probst A.J."/>
            <person name="Ladd B."/>
            <person name="Jarett J.K."/>
            <person name="Geller-Mcgrath D.E."/>
            <person name="Sieber C.M.K."/>
            <person name="Emerson J.B."/>
            <person name="Anantharaman K."/>
            <person name="Thomas B.C."/>
            <person name="Malmstrom R."/>
            <person name="Stieglmeier M."/>
            <person name="Klingl A."/>
            <person name="Woyke T."/>
            <person name="Ryan C.M."/>
            <person name="Banfield J.F."/>
        </authorList>
    </citation>
    <scope>NUCLEOTIDE SEQUENCE [LARGE SCALE GENOMIC DNA]</scope>
</reference>
<proteinExistence type="predicted"/>
<comment type="subcellular location">
    <subcellularLocation>
        <location evidence="1">Cell membrane</location>
        <topology evidence="1">Multi-pass membrane protein</topology>
    </subcellularLocation>
</comment>
<evidence type="ECO:0000256" key="7">
    <source>
        <dbReference type="SAM" id="Phobius"/>
    </source>
</evidence>
<keyword evidence="2" id="KW-0813">Transport</keyword>
<dbReference type="InterPro" id="IPR011701">
    <property type="entry name" value="MFS"/>
</dbReference>
<evidence type="ECO:0000256" key="5">
    <source>
        <dbReference type="ARBA" id="ARBA00022989"/>
    </source>
</evidence>